<dbReference type="InterPro" id="IPR046462">
    <property type="entry name" value="TerL_nuclease"/>
</dbReference>
<dbReference type="AlphaFoldDB" id="W1X766"/>
<sequence>EKITNYLRDRYKTALETGGLNKVLVKNFNMWRQSSEESYIDKQTWDEAKTDKPDTKKRRVWLGVDVGRVS</sequence>
<organism evidence="2">
    <name type="scientific">human gut metagenome</name>
    <dbReference type="NCBI Taxonomy" id="408170"/>
    <lineage>
        <taxon>unclassified sequences</taxon>
        <taxon>metagenomes</taxon>
        <taxon>organismal metagenomes</taxon>
    </lineage>
</organism>
<dbReference type="GO" id="GO:0004519">
    <property type="term" value="F:endonuclease activity"/>
    <property type="evidence" value="ECO:0007669"/>
    <property type="project" value="InterPro"/>
</dbReference>
<comment type="caution">
    <text evidence="2">The sequence shown here is derived from an EMBL/GenBank/DDBJ whole genome shotgun (WGS) entry which is preliminary data.</text>
</comment>
<gene>
    <name evidence="2" type="ORF">Q604_UNBC17570G0001</name>
</gene>
<feature type="non-terminal residue" evidence="2">
    <location>
        <position position="1"/>
    </location>
</feature>
<accession>W1X766</accession>
<dbReference type="Pfam" id="PF20441">
    <property type="entry name" value="TerL_nuclease"/>
    <property type="match status" value="1"/>
</dbReference>
<feature type="domain" description="Terminase large subunit-like endonuclease" evidence="1">
    <location>
        <begin position="14"/>
        <end position="68"/>
    </location>
</feature>
<dbReference type="EMBL" id="AZMM01017570">
    <property type="protein sequence ID" value="ETJ25996.1"/>
    <property type="molecule type" value="Genomic_DNA"/>
</dbReference>
<proteinExistence type="predicted"/>
<feature type="non-terminal residue" evidence="2">
    <location>
        <position position="70"/>
    </location>
</feature>
<protein>
    <recommendedName>
        <fullName evidence="1">Terminase large subunit-like endonuclease domain-containing protein</fullName>
    </recommendedName>
</protein>
<reference evidence="2" key="1">
    <citation type="submission" date="2013-12" db="EMBL/GenBank/DDBJ databases">
        <title>A Varibaculum cambriense genome reconstructed from a premature infant gut community with otherwise low bacterial novelty that shifts toward anaerobic metabolism during the third week of life.</title>
        <authorList>
            <person name="Brown C.T."/>
            <person name="Sharon I."/>
            <person name="Thomas B.C."/>
            <person name="Castelle C.J."/>
            <person name="Morowitz M.J."/>
            <person name="Banfield J.F."/>
        </authorList>
    </citation>
    <scope>NUCLEOTIDE SEQUENCE</scope>
</reference>
<evidence type="ECO:0000313" key="2">
    <source>
        <dbReference type="EMBL" id="ETJ25996.1"/>
    </source>
</evidence>
<evidence type="ECO:0000259" key="1">
    <source>
        <dbReference type="Pfam" id="PF20441"/>
    </source>
</evidence>
<name>W1X766_9ZZZZ</name>